<sequence>MPIPKNFSSPIRMSAKERALSQIQSWIIDGTLQPGEKLIDAELAEALGVSRTPIREAFQLLEVQGFVSMHPGKETRVTNLDKEDILKIYPILASLYTLAAEYAAKVILPEQIEMLKEINLQFGNAVENEQPFQAMELDEQFHNFIIEVSENPYIASFSSSLQMHIGRFSYVFLKQPPAATLASVKGHDSIILSLQNHDAEKASMIMKRHILKAMQELYALL</sequence>
<dbReference type="SMART" id="SM00345">
    <property type="entry name" value="HTH_GNTR"/>
    <property type="match status" value="1"/>
</dbReference>
<dbReference type="CDD" id="cd07377">
    <property type="entry name" value="WHTH_GntR"/>
    <property type="match status" value="1"/>
</dbReference>
<dbReference type="Pfam" id="PF07729">
    <property type="entry name" value="FCD"/>
    <property type="match status" value="1"/>
</dbReference>
<dbReference type="PANTHER" id="PTHR43537">
    <property type="entry name" value="TRANSCRIPTIONAL REGULATOR, GNTR FAMILY"/>
    <property type="match status" value="1"/>
</dbReference>
<dbReference type="PANTHER" id="PTHR43537:SF24">
    <property type="entry name" value="GLUCONATE OPERON TRANSCRIPTIONAL REPRESSOR"/>
    <property type="match status" value="1"/>
</dbReference>
<dbReference type="InterPro" id="IPR036390">
    <property type="entry name" value="WH_DNA-bd_sf"/>
</dbReference>
<dbReference type="SUPFAM" id="SSF48008">
    <property type="entry name" value="GntR ligand-binding domain-like"/>
    <property type="match status" value="1"/>
</dbReference>
<evidence type="ECO:0000256" key="1">
    <source>
        <dbReference type="ARBA" id="ARBA00023015"/>
    </source>
</evidence>
<keyword evidence="1" id="KW-0805">Transcription regulation</keyword>
<evidence type="ECO:0000313" key="6">
    <source>
        <dbReference type="Proteomes" id="UP001519343"/>
    </source>
</evidence>
<keyword evidence="6" id="KW-1185">Reference proteome</keyword>
<dbReference type="InterPro" id="IPR000524">
    <property type="entry name" value="Tscrpt_reg_HTH_GntR"/>
</dbReference>
<evidence type="ECO:0000259" key="4">
    <source>
        <dbReference type="PROSITE" id="PS50949"/>
    </source>
</evidence>
<dbReference type="InterPro" id="IPR011711">
    <property type="entry name" value="GntR_C"/>
</dbReference>
<accession>A0ABS4GRV9</accession>
<dbReference type="PRINTS" id="PR00035">
    <property type="entry name" value="HTHGNTR"/>
</dbReference>
<dbReference type="EMBL" id="JAGGKT010000009">
    <property type="protein sequence ID" value="MBP1933013.1"/>
    <property type="molecule type" value="Genomic_DNA"/>
</dbReference>
<dbReference type="SMART" id="SM00895">
    <property type="entry name" value="FCD"/>
    <property type="match status" value="1"/>
</dbReference>
<proteinExistence type="predicted"/>
<evidence type="ECO:0000313" key="5">
    <source>
        <dbReference type="EMBL" id="MBP1933013.1"/>
    </source>
</evidence>
<keyword evidence="3" id="KW-0804">Transcription</keyword>
<dbReference type="Proteomes" id="UP001519343">
    <property type="component" value="Unassembled WGS sequence"/>
</dbReference>
<dbReference type="Gene3D" id="1.10.10.10">
    <property type="entry name" value="Winged helix-like DNA-binding domain superfamily/Winged helix DNA-binding domain"/>
    <property type="match status" value="1"/>
</dbReference>
<dbReference type="GO" id="GO:0003677">
    <property type="term" value="F:DNA binding"/>
    <property type="evidence" value="ECO:0007669"/>
    <property type="project" value="UniProtKB-KW"/>
</dbReference>
<dbReference type="RefSeq" id="WP_209811044.1">
    <property type="nucleotide sequence ID" value="NZ_JAGGKT010000009.1"/>
</dbReference>
<evidence type="ECO:0000256" key="3">
    <source>
        <dbReference type="ARBA" id="ARBA00023163"/>
    </source>
</evidence>
<evidence type="ECO:0000256" key="2">
    <source>
        <dbReference type="ARBA" id="ARBA00023125"/>
    </source>
</evidence>
<dbReference type="SUPFAM" id="SSF46785">
    <property type="entry name" value="Winged helix' DNA-binding domain"/>
    <property type="match status" value="1"/>
</dbReference>
<protein>
    <submittedName>
        <fullName evidence="5">DNA-binding GntR family transcriptional regulator</fullName>
    </submittedName>
</protein>
<organism evidence="5 6">
    <name type="scientific">Ammoniphilus resinae</name>
    <dbReference type="NCBI Taxonomy" id="861532"/>
    <lineage>
        <taxon>Bacteria</taxon>
        <taxon>Bacillati</taxon>
        <taxon>Bacillota</taxon>
        <taxon>Bacilli</taxon>
        <taxon>Bacillales</taxon>
        <taxon>Paenibacillaceae</taxon>
        <taxon>Aneurinibacillus group</taxon>
        <taxon>Ammoniphilus</taxon>
    </lineage>
</organism>
<comment type="caution">
    <text evidence="5">The sequence shown here is derived from an EMBL/GenBank/DDBJ whole genome shotgun (WGS) entry which is preliminary data.</text>
</comment>
<gene>
    <name evidence="5" type="ORF">J2Z37_003024</name>
</gene>
<keyword evidence="2 5" id="KW-0238">DNA-binding</keyword>
<dbReference type="InterPro" id="IPR008920">
    <property type="entry name" value="TF_FadR/GntR_C"/>
</dbReference>
<dbReference type="Gene3D" id="1.20.120.530">
    <property type="entry name" value="GntR ligand-binding domain-like"/>
    <property type="match status" value="1"/>
</dbReference>
<reference evidence="5 6" key="1">
    <citation type="submission" date="2021-03" db="EMBL/GenBank/DDBJ databases">
        <title>Genomic Encyclopedia of Type Strains, Phase IV (KMG-IV): sequencing the most valuable type-strain genomes for metagenomic binning, comparative biology and taxonomic classification.</title>
        <authorList>
            <person name="Goeker M."/>
        </authorList>
    </citation>
    <scope>NUCLEOTIDE SEQUENCE [LARGE SCALE GENOMIC DNA]</scope>
    <source>
        <strain evidence="5 6">DSM 24738</strain>
    </source>
</reference>
<dbReference type="InterPro" id="IPR036388">
    <property type="entry name" value="WH-like_DNA-bd_sf"/>
</dbReference>
<name>A0ABS4GRV9_9BACL</name>
<dbReference type="Pfam" id="PF00392">
    <property type="entry name" value="GntR"/>
    <property type="match status" value="1"/>
</dbReference>
<dbReference type="PROSITE" id="PS50949">
    <property type="entry name" value="HTH_GNTR"/>
    <property type="match status" value="1"/>
</dbReference>
<feature type="domain" description="HTH gntR-type" evidence="4">
    <location>
        <begin position="13"/>
        <end position="80"/>
    </location>
</feature>